<evidence type="ECO:0000313" key="3">
    <source>
        <dbReference type="Proteomes" id="UP000250192"/>
    </source>
</evidence>
<reference evidence="2 3" key="1">
    <citation type="submission" date="2018-06" db="EMBL/GenBank/DDBJ databases">
        <authorList>
            <consortium name="Pathogen Informatics"/>
            <person name="Doyle S."/>
        </authorList>
    </citation>
    <scope>NUCLEOTIDE SEQUENCE [LARGE SCALE GENOMIC DNA]</scope>
    <source>
        <strain evidence="2 3">NCTC9935</strain>
    </source>
</reference>
<evidence type="ECO:0000313" key="2">
    <source>
        <dbReference type="EMBL" id="SPT56488.1"/>
    </source>
</evidence>
<dbReference type="AlphaFoldDB" id="A0A2X0UH22"/>
<organism evidence="2 3">
    <name type="scientific">Schaalia odontolytica</name>
    <dbReference type="NCBI Taxonomy" id="1660"/>
    <lineage>
        <taxon>Bacteria</taxon>
        <taxon>Bacillati</taxon>
        <taxon>Actinomycetota</taxon>
        <taxon>Actinomycetes</taxon>
        <taxon>Actinomycetales</taxon>
        <taxon>Actinomycetaceae</taxon>
        <taxon>Schaalia</taxon>
    </lineage>
</organism>
<gene>
    <name evidence="2" type="ORF">NCTC9935_02030</name>
</gene>
<protein>
    <submittedName>
        <fullName evidence="2">Uncharacterized protein</fullName>
    </submittedName>
</protein>
<dbReference type="Proteomes" id="UP000250192">
    <property type="component" value="Unassembled WGS sequence"/>
</dbReference>
<feature type="region of interest" description="Disordered" evidence="1">
    <location>
        <begin position="1"/>
        <end position="54"/>
    </location>
</feature>
<feature type="compositionally biased region" description="Basic and acidic residues" evidence="1">
    <location>
        <begin position="32"/>
        <end position="54"/>
    </location>
</feature>
<evidence type="ECO:0000256" key="1">
    <source>
        <dbReference type="SAM" id="MobiDB-lite"/>
    </source>
</evidence>
<keyword evidence="3" id="KW-1185">Reference proteome</keyword>
<accession>A0A2X0UH22</accession>
<proteinExistence type="predicted"/>
<dbReference type="EMBL" id="UAPR01000016">
    <property type="protein sequence ID" value="SPT56488.1"/>
    <property type="molecule type" value="Genomic_DNA"/>
</dbReference>
<name>A0A2X0UH22_9ACTO</name>
<sequence length="88" mass="9581">MHEFGLLGRGGEDPGNVGIGEDVPDLDGGVRFVDRDGDRADRQESEVQEKPFVRGRGEDRDRVCRLDAKADEAAGCVLDLTLKLARGQ</sequence>